<feature type="transmembrane region" description="Helical" evidence="5">
    <location>
        <begin position="61"/>
        <end position="83"/>
    </location>
</feature>
<evidence type="ECO:0000256" key="3">
    <source>
        <dbReference type="ARBA" id="ARBA00022989"/>
    </source>
</evidence>
<proteinExistence type="predicted"/>
<evidence type="ECO:0000313" key="7">
    <source>
        <dbReference type="EMBL" id="KAJ8038251.1"/>
    </source>
</evidence>
<dbReference type="EMBL" id="JAIZAY010000007">
    <property type="protein sequence ID" value="KAJ8038251.1"/>
    <property type="molecule type" value="Genomic_DNA"/>
</dbReference>
<evidence type="ECO:0000256" key="5">
    <source>
        <dbReference type="SAM" id="Phobius"/>
    </source>
</evidence>
<evidence type="ECO:0000256" key="1">
    <source>
        <dbReference type="ARBA" id="ARBA00004141"/>
    </source>
</evidence>
<dbReference type="InterPro" id="IPR000620">
    <property type="entry name" value="EamA_dom"/>
</dbReference>
<feature type="transmembrane region" description="Helical" evidence="5">
    <location>
        <begin position="145"/>
        <end position="167"/>
    </location>
</feature>
<feature type="transmembrane region" description="Helical" evidence="5">
    <location>
        <begin position="268"/>
        <end position="292"/>
    </location>
</feature>
<dbReference type="Pfam" id="PF00892">
    <property type="entry name" value="EamA"/>
    <property type="match status" value="2"/>
</dbReference>
<dbReference type="PANTHER" id="PTHR22911:SF6">
    <property type="entry name" value="SOLUTE CARRIER FAMILY 35 MEMBER G1"/>
    <property type="match status" value="1"/>
</dbReference>
<dbReference type="GO" id="GO:0016020">
    <property type="term" value="C:membrane"/>
    <property type="evidence" value="ECO:0007669"/>
    <property type="project" value="UniProtKB-SubCell"/>
</dbReference>
<feature type="transmembrane region" description="Helical" evidence="5">
    <location>
        <begin position="298"/>
        <end position="315"/>
    </location>
</feature>
<feature type="transmembrane region" description="Helical" evidence="5">
    <location>
        <begin position="179"/>
        <end position="202"/>
    </location>
</feature>
<organism evidence="7 8">
    <name type="scientific">Holothuria leucospilota</name>
    <name type="common">Black long sea cucumber</name>
    <name type="synonym">Mertensiothuria leucospilota</name>
    <dbReference type="NCBI Taxonomy" id="206669"/>
    <lineage>
        <taxon>Eukaryota</taxon>
        <taxon>Metazoa</taxon>
        <taxon>Echinodermata</taxon>
        <taxon>Eleutherozoa</taxon>
        <taxon>Echinozoa</taxon>
        <taxon>Holothuroidea</taxon>
        <taxon>Aspidochirotacea</taxon>
        <taxon>Aspidochirotida</taxon>
        <taxon>Holothuriidae</taxon>
        <taxon>Holothuria</taxon>
    </lineage>
</organism>
<name>A0A9Q1HAJ0_HOLLE</name>
<evidence type="ECO:0000256" key="2">
    <source>
        <dbReference type="ARBA" id="ARBA00022692"/>
    </source>
</evidence>
<feature type="domain" description="EamA" evidence="6">
    <location>
        <begin position="180"/>
        <end position="314"/>
    </location>
</feature>
<keyword evidence="3 5" id="KW-1133">Transmembrane helix</keyword>
<dbReference type="InterPro" id="IPR037185">
    <property type="entry name" value="EmrE-like"/>
</dbReference>
<dbReference type="OrthoDB" id="306876at2759"/>
<evidence type="ECO:0000313" key="8">
    <source>
        <dbReference type="Proteomes" id="UP001152320"/>
    </source>
</evidence>
<sequence length="347" mass="38641">MDIEEQNSSDDRDGSTAPSFSQKLYNHRGVPLTVLSTFFFALQNVLIRYVEDEVHIMEISFVRYFFLGPLLIPFMVHNSITVIPTSRKYFLLLFLRGVFGMVAFNFFLFAMLYMRLGDATAIMMACPVFIGIFAKIFLKETFGIVDFSLVAFSICGLVLISQPPFLFGDENGSTSGASFFGAMLAFASCISFAIGNVTMSYLGKTQVSSTVILFYYSFVASCGTAVITTFFGGWSIPPCGKARFILIAIGIIHCIAQYLLTYSYSIEYAVIVGIVQTNEIIFAYVLEFFIVAVYPDTITLLGVAMVILASVLASLRKFWVSKQKRAAVESRDQTRGYLDSEKHEEDA</sequence>
<feature type="domain" description="EamA" evidence="6">
    <location>
        <begin position="28"/>
        <end position="161"/>
    </location>
</feature>
<feature type="transmembrane region" description="Helical" evidence="5">
    <location>
        <begin position="90"/>
        <end position="113"/>
    </location>
</feature>
<evidence type="ECO:0000259" key="6">
    <source>
        <dbReference type="Pfam" id="PF00892"/>
    </source>
</evidence>
<feature type="transmembrane region" description="Helical" evidence="5">
    <location>
        <begin position="119"/>
        <end position="138"/>
    </location>
</feature>
<dbReference type="AlphaFoldDB" id="A0A9Q1HAJ0"/>
<evidence type="ECO:0000256" key="4">
    <source>
        <dbReference type="ARBA" id="ARBA00023136"/>
    </source>
</evidence>
<comment type="subcellular location">
    <subcellularLocation>
        <location evidence="1">Membrane</location>
        <topology evidence="1">Multi-pass membrane protein</topology>
    </subcellularLocation>
</comment>
<keyword evidence="8" id="KW-1185">Reference proteome</keyword>
<dbReference type="PANTHER" id="PTHR22911">
    <property type="entry name" value="ACYL-MALONYL CONDENSING ENZYME-RELATED"/>
    <property type="match status" value="1"/>
</dbReference>
<feature type="transmembrane region" description="Helical" evidence="5">
    <location>
        <begin position="242"/>
        <end position="261"/>
    </location>
</feature>
<gene>
    <name evidence="7" type="ORF">HOLleu_15622</name>
</gene>
<keyword evidence="4 5" id="KW-0472">Membrane</keyword>
<feature type="transmembrane region" description="Helical" evidence="5">
    <location>
        <begin position="29"/>
        <end position="49"/>
    </location>
</feature>
<dbReference type="Proteomes" id="UP001152320">
    <property type="component" value="Chromosome 7"/>
</dbReference>
<dbReference type="SUPFAM" id="SSF103481">
    <property type="entry name" value="Multidrug resistance efflux transporter EmrE"/>
    <property type="match status" value="2"/>
</dbReference>
<accession>A0A9Q1HAJ0</accession>
<keyword evidence="2 5" id="KW-0812">Transmembrane</keyword>
<protein>
    <submittedName>
        <fullName evidence="7">Solute carrier family 35 member G1</fullName>
    </submittedName>
</protein>
<reference evidence="7" key="1">
    <citation type="submission" date="2021-10" db="EMBL/GenBank/DDBJ databases">
        <title>Tropical sea cucumber genome reveals ecological adaptation and Cuvierian tubules defense mechanism.</title>
        <authorList>
            <person name="Chen T."/>
        </authorList>
    </citation>
    <scope>NUCLEOTIDE SEQUENCE</scope>
    <source>
        <strain evidence="7">Nanhai2018</strain>
        <tissue evidence="7">Muscle</tissue>
    </source>
</reference>
<feature type="transmembrane region" description="Helical" evidence="5">
    <location>
        <begin position="214"/>
        <end position="236"/>
    </location>
</feature>
<comment type="caution">
    <text evidence="7">The sequence shown here is derived from an EMBL/GenBank/DDBJ whole genome shotgun (WGS) entry which is preliminary data.</text>
</comment>